<dbReference type="PANTHER" id="PTHR46300">
    <property type="entry name" value="P450, PUTATIVE (EUROFUNG)-RELATED-RELATED"/>
    <property type="match status" value="1"/>
</dbReference>
<dbReference type="Proteomes" id="UP000567179">
    <property type="component" value="Unassembled WGS sequence"/>
</dbReference>
<keyword evidence="6 10" id="KW-0560">Oxidoreductase</keyword>
<reference evidence="11 12" key="1">
    <citation type="journal article" date="2020" name="ISME J.">
        <title>Uncovering the hidden diversity of litter-decomposition mechanisms in mushroom-forming fungi.</title>
        <authorList>
            <person name="Floudas D."/>
            <person name="Bentzer J."/>
            <person name="Ahren D."/>
            <person name="Johansson T."/>
            <person name="Persson P."/>
            <person name="Tunlid A."/>
        </authorList>
    </citation>
    <scope>NUCLEOTIDE SEQUENCE [LARGE SCALE GENOMIC DNA]</scope>
    <source>
        <strain evidence="11 12">CBS 101986</strain>
    </source>
</reference>
<name>A0A8H5BJD3_9AGAR</name>
<evidence type="ECO:0000256" key="6">
    <source>
        <dbReference type="ARBA" id="ARBA00023002"/>
    </source>
</evidence>
<dbReference type="CDD" id="cd11065">
    <property type="entry name" value="CYP64-like"/>
    <property type="match status" value="1"/>
</dbReference>
<evidence type="ECO:0000256" key="3">
    <source>
        <dbReference type="ARBA" id="ARBA00010617"/>
    </source>
</evidence>
<sequence>MDQTTALLVLVPSVVLIYLYTNKKNGLPLPPGPKKQPLLGNLFDFPSEWPAQRYARWGKELESDVIHLSAPGQNVVVLNSVTAATDLLEKKSAIYSSRPSMVMISNLMGWGWLVSALPYGQLWKDRRRMFQSYFNPGNAAAYQPAQAIHTAKTLLKLLEKPSAFLEVTRHEIGSLALSVTYGIETADDNDPFLGIAEIAGKSFEKATSQSFLVDVIPAIRWFPSFLPGAGFQKKAYNWWCIQKAFREEAYTMTEIRSILQVSRPSFVTTMTSESTDDLDAEQRHGRQEAIKDTAGTVFAAGADTTLSGIQAFFAAMLYYPDAQKKAQDELDRVLLGRLPELADEPDLPYVTALVREVLRWQPATPLAVPHSLVEEDVYRGCRIPQDSIVIPNIWAMLHDETDYPLPEHFNPDRFLDKDGLLNPKVRDPSDIAFGFGRRVCPGKHIALSTTWLMIAGVLSTFNISKAINEAGEPVAPSVCFKSAMIVHPEAFTCTIKPRSQQAEFLIRGAAAAASALSESLTPPSEPQGKLSLDEVKEMTAGLLAKMENKSRTVLETLQC</sequence>
<comment type="pathway">
    <text evidence="2">Secondary metabolite biosynthesis.</text>
</comment>
<comment type="caution">
    <text evidence="11">The sequence shown here is derived from an EMBL/GenBank/DDBJ whole genome shotgun (WGS) entry which is preliminary data.</text>
</comment>
<organism evidence="11 12">
    <name type="scientific">Psilocybe cf. subviscida</name>
    <dbReference type="NCBI Taxonomy" id="2480587"/>
    <lineage>
        <taxon>Eukaryota</taxon>
        <taxon>Fungi</taxon>
        <taxon>Dikarya</taxon>
        <taxon>Basidiomycota</taxon>
        <taxon>Agaricomycotina</taxon>
        <taxon>Agaricomycetes</taxon>
        <taxon>Agaricomycetidae</taxon>
        <taxon>Agaricales</taxon>
        <taxon>Agaricineae</taxon>
        <taxon>Strophariaceae</taxon>
        <taxon>Psilocybe</taxon>
    </lineage>
</organism>
<dbReference type="InterPro" id="IPR017972">
    <property type="entry name" value="Cyt_P450_CS"/>
</dbReference>
<evidence type="ECO:0000256" key="9">
    <source>
        <dbReference type="PIRSR" id="PIRSR602401-1"/>
    </source>
</evidence>
<keyword evidence="8 10" id="KW-0503">Monooxygenase</keyword>
<dbReference type="InterPro" id="IPR001128">
    <property type="entry name" value="Cyt_P450"/>
</dbReference>
<dbReference type="PRINTS" id="PR00463">
    <property type="entry name" value="EP450I"/>
</dbReference>
<dbReference type="InterPro" id="IPR036396">
    <property type="entry name" value="Cyt_P450_sf"/>
</dbReference>
<protein>
    <recommendedName>
        <fullName evidence="13">Cytochrome P450</fullName>
    </recommendedName>
</protein>
<keyword evidence="12" id="KW-1185">Reference proteome</keyword>
<evidence type="ECO:0000256" key="7">
    <source>
        <dbReference type="ARBA" id="ARBA00023004"/>
    </source>
</evidence>
<accession>A0A8H5BJD3</accession>
<evidence type="ECO:0000256" key="2">
    <source>
        <dbReference type="ARBA" id="ARBA00005179"/>
    </source>
</evidence>
<dbReference type="GO" id="GO:0020037">
    <property type="term" value="F:heme binding"/>
    <property type="evidence" value="ECO:0007669"/>
    <property type="project" value="InterPro"/>
</dbReference>
<evidence type="ECO:0000256" key="10">
    <source>
        <dbReference type="RuleBase" id="RU000461"/>
    </source>
</evidence>
<keyword evidence="4 9" id="KW-0349">Heme</keyword>
<evidence type="ECO:0000256" key="1">
    <source>
        <dbReference type="ARBA" id="ARBA00001971"/>
    </source>
</evidence>
<dbReference type="SUPFAM" id="SSF48264">
    <property type="entry name" value="Cytochrome P450"/>
    <property type="match status" value="1"/>
</dbReference>
<dbReference type="PROSITE" id="PS00086">
    <property type="entry name" value="CYTOCHROME_P450"/>
    <property type="match status" value="1"/>
</dbReference>
<keyword evidence="5 9" id="KW-0479">Metal-binding</keyword>
<feature type="binding site" description="axial binding residue" evidence="9">
    <location>
        <position position="440"/>
    </location>
    <ligand>
        <name>heme</name>
        <dbReference type="ChEBI" id="CHEBI:30413"/>
    </ligand>
    <ligandPart>
        <name>Fe</name>
        <dbReference type="ChEBI" id="CHEBI:18248"/>
    </ligandPart>
</feature>
<evidence type="ECO:0008006" key="13">
    <source>
        <dbReference type="Google" id="ProtNLM"/>
    </source>
</evidence>
<comment type="cofactor">
    <cofactor evidence="1 9">
        <name>heme</name>
        <dbReference type="ChEBI" id="CHEBI:30413"/>
    </cofactor>
</comment>
<comment type="similarity">
    <text evidence="3 10">Belongs to the cytochrome P450 family.</text>
</comment>
<dbReference type="PRINTS" id="PR00385">
    <property type="entry name" value="P450"/>
</dbReference>
<evidence type="ECO:0000256" key="8">
    <source>
        <dbReference type="ARBA" id="ARBA00023033"/>
    </source>
</evidence>
<dbReference type="AlphaFoldDB" id="A0A8H5BJD3"/>
<evidence type="ECO:0000313" key="11">
    <source>
        <dbReference type="EMBL" id="KAF5324168.1"/>
    </source>
</evidence>
<evidence type="ECO:0000256" key="5">
    <source>
        <dbReference type="ARBA" id="ARBA00022723"/>
    </source>
</evidence>
<dbReference type="GO" id="GO:0005506">
    <property type="term" value="F:iron ion binding"/>
    <property type="evidence" value="ECO:0007669"/>
    <property type="project" value="InterPro"/>
</dbReference>
<keyword evidence="7 9" id="KW-0408">Iron</keyword>
<dbReference type="InterPro" id="IPR050364">
    <property type="entry name" value="Cytochrome_P450_fung"/>
</dbReference>
<dbReference type="EMBL" id="JAACJJ010000016">
    <property type="protein sequence ID" value="KAF5324168.1"/>
    <property type="molecule type" value="Genomic_DNA"/>
</dbReference>
<dbReference type="InterPro" id="IPR002401">
    <property type="entry name" value="Cyt_P450_E_grp-I"/>
</dbReference>
<dbReference type="OrthoDB" id="2789670at2759"/>
<proteinExistence type="inferred from homology"/>
<gene>
    <name evidence="11" type="ORF">D9619_011324</name>
</gene>
<dbReference type="Pfam" id="PF00067">
    <property type="entry name" value="p450"/>
    <property type="match status" value="1"/>
</dbReference>
<dbReference type="GO" id="GO:0004497">
    <property type="term" value="F:monooxygenase activity"/>
    <property type="evidence" value="ECO:0007669"/>
    <property type="project" value="UniProtKB-KW"/>
</dbReference>
<evidence type="ECO:0000256" key="4">
    <source>
        <dbReference type="ARBA" id="ARBA00022617"/>
    </source>
</evidence>
<dbReference type="Gene3D" id="1.10.630.10">
    <property type="entry name" value="Cytochrome P450"/>
    <property type="match status" value="1"/>
</dbReference>
<dbReference type="GO" id="GO:0016705">
    <property type="term" value="F:oxidoreductase activity, acting on paired donors, with incorporation or reduction of molecular oxygen"/>
    <property type="evidence" value="ECO:0007669"/>
    <property type="project" value="InterPro"/>
</dbReference>
<dbReference type="PANTHER" id="PTHR46300:SF7">
    <property type="entry name" value="P450, PUTATIVE (EUROFUNG)-RELATED"/>
    <property type="match status" value="1"/>
</dbReference>
<evidence type="ECO:0000313" key="12">
    <source>
        <dbReference type="Proteomes" id="UP000567179"/>
    </source>
</evidence>